<keyword evidence="3" id="KW-1185">Reference proteome</keyword>
<proteinExistence type="predicted"/>
<gene>
    <name evidence="2" type="ORF">V9T40_006995</name>
</gene>
<comment type="caution">
    <text evidence="2">The sequence shown here is derived from an EMBL/GenBank/DDBJ whole genome shotgun (WGS) entry which is preliminary data.</text>
</comment>
<feature type="domain" description="DUF5641" evidence="1">
    <location>
        <begin position="63"/>
        <end position="129"/>
    </location>
</feature>
<evidence type="ECO:0000259" key="1">
    <source>
        <dbReference type="Pfam" id="PF18701"/>
    </source>
</evidence>
<protein>
    <recommendedName>
        <fullName evidence="1">DUF5641 domain-containing protein</fullName>
    </recommendedName>
</protein>
<dbReference type="AlphaFoldDB" id="A0AAN9TUH3"/>
<dbReference type="PANTHER" id="PTHR47331">
    <property type="entry name" value="PHD-TYPE DOMAIN-CONTAINING PROTEIN"/>
    <property type="match status" value="1"/>
</dbReference>
<sequence>MFHHLFCSNRGHTQIEAILNSRPLVAKTGVPNVITLTPAHFLIGRSITKLPEPEMSPVKLSARFGHVKKLTETFWHVWRRDYLNQLQQRTKWETPTTNLVVNDVVLLKDDLSPPARWKLARVCEVMPDRGG</sequence>
<evidence type="ECO:0000313" key="2">
    <source>
        <dbReference type="EMBL" id="KAK7605137.1"/>
    </source>
</evidence>
<evidence type="ECO:0000313" key="3">
    <source>
        <dbReference type="Proteomes" id="UP001367676"/>
    </source>
</evidence>
<dbReference type="Proteomes" id="UP001367676">
    <property type="component" value="Unassembled WGS sequence"/>
</dbReference>
<dbReference type="InterPro" id="IPR040676">
    <property type="entry name" value="DUF5641"/>
</dbReference>
<dbReference type="Pfam" id="PF18701">
    <property type="entry name" value="DUF5641"/>
    <property type="match status" value="1"/>
</dbReference>
<name>A0AAN9TUH3_9HEMI</name>
<organism evidence="2 3">
    <name type="scientific">Parthenolecanium corni</name>
    <dbReference type="NCBI Taxonomy" id="536013"/>
    <lineage>
        <taxon>Eukaryota</taxon>
        <taxon>Metazoa</taxon>
        <taxon>Ecdysozoa</taxon>
        <taxon>Arthropoda</taxon>
        <taxon>Hexapoda</taxon>
        <taxon>Insecta</taxon>
        <taxon>Pterygota</taxon>
        <taxon>Neoptera</taxon>
        <taxon>Paraneoptera</taxon>
        <taxon>Hemiptera</taxon>
        <taxon>Sternorrhyncha</taxon>
        <taxon>Coccoidea</taxon>
        <taxon>Coccidae</taxon>
        <taxon>Parthenolecanium</taxon>
    </lineage>
</organism>
<accession>A0AAN9TUH3</accession>
<reference evidence="2 3" key="1">
    <citation type="submission" date="2024-03" db="EMBL/GenBank/DDBJ databases">
        <title>Adaptation during the transition from Ophiocordyceps entomopathogen to insect associate is accompanied by gene loss and intensified selection.</title>
        <authorList>
            <person name="Ward C.M."/>
            <person name="Onetto C.A."/>
            <person name="Borneman A.R."/>
        </authorList>
    </citation>
    <scope>NUCLEOTIDE SEQUENCE [LARGE SCALE GENOMIC DNA]</scope>
    <source>
        <strain evidence="2">AWRI1</strain>
        <tissue evidence="2">Single Adult Female</tissue>
    </source>
</reference>
<dbReference type="EMBL" id="JBBCAQ010000002">
    <property type="protein sequence ID" value="KAK7605137.1"/>
    <property type="molecule type" value="Genomic_DNA"/>
</dbReference>